<keyword evidence="10" id="KW-1185">Reference proteome</keyword>
<evidence type="ECO:0000256" key="1">
    <source>
        <dbReference type="ARBA" id="ARBA00011079"/>
    </source>
</evidence>
<dbReference type="Gene3D" id="3.40.50.1820">
    <property type="entry name" value="alpha/beta hydrolase"/>
    <property type="match status" value="2"/>
</dbReference>
<dbReference type="OrthoDB" id="2130629at2759"/>
<dbReference type="InterPro" id="IPR029058">
    <property type="entry name" value="AB_hydrolase_fold"/>
</dbReference>
<evidence type="ECO:0000313" key="9">
    <source>
        <dbReference type="EMBL" id="PKI84515.1"/>
    </source>
</evidence>
<evidence type="ECO:0000256" key="4">
    <source>
        <dbReference type="ARBA" id="ARBA00022801"/>
    </source>
</evidence>
<comment type="catalytic activity">
    <reaction evidence="7">
        <text>a monoacylglycerol + H2O = glycerol + a fatty acid + H(+)</text>
        <dbReference type="Rhea" id="RHEA:15245"/>
        <dbReference type="ChEBI" id="CHEBI:15377"/>
        <dbReference type="ChEBI" id="CHEBI:15378"/>
        <dbReference type="ChEBI" id="CHEBI:17408"/>
        <dbReference type="ChEBI" id="CHEBI:17754"/>
        <dbReference type="ChEBI" id="CHEBI:28868"/>
    </reaction>
</comment>
<evidence type="ECO:0000256" key="2">
    <source>
        <dbReference type="ARBA" id="ARBA00022670"/>
    </source>
</evidence>
<keyword evidence="5" id="KW-0325">Glycoprotein</keyword>
<evidence type="ECO:0000256" key="8">
    <source>
        <dbReference type="SAM" id="SignalP"/>
    </source>
</evidence>
<dbReference type="Proteomes" id="UP000232875">
    <property type="component" value="Unassembled WGS sequence"/>
</dbReference>
<sequence>MWLKAFVGLFACARVAVAWWDEATLQEQVQFTDALLDSHSFVRLPGVYAHVKQHAAQLRAQITQTSALHFQDRSVSPRGNVVLPETKTYQELNMTQALDHFDGATNATFQQRYFLDMHWYDSGASKRMRKNGKEIVPVIVYDGGESDIDARRPMLETGIVRLLAEATGGIGIVLEHRYYGTSLPDRAALGNGSDWGVDQLRWLNTRQSLHDSASFIERMRFPGVGTDAEVRVIYYGGSYAGARAAFMRKTYPNLVHGAIASSAVVGASVDLPEYYYAVARYSPSKCAQAMQHAVHALDAIIAPSEEVNVTQADALRSLFNASNVTSLDDFASLVAVPLGIFQSNTWENDARVSPWQRFCASLVNGTRAAQLRKEHALALAQLPSVPDTLLNWGDVVRGLLPESGDAWRMSDPSFFRQDGGVLSDNKAWTFQVCTEYGYYQLAPPIPHLATGQASGPKILSARIDARLYQTLCDQGFTPGTHFAMPKTPNVSIPNAYGNMHLAVDRLAFIDGQADPWRSMTPHSEEYAFGGNRPDTINRPFKLIPDCWHHCDSTALLNRTAEPERIQNVHNEQEAFVRAWLKE</sequence>
<feature type="chain" id="PRO_5014638381" evidence="8">
    <location>
        <begin position="19"/>
        <end position="582"/>
    </location>
</feature>
<evidence type="ECO:0000256" key="3">
    <source>
        <dbReference type="ARBA" id="ARBA00022729"/>
    </source>
</evidence>
<dbReference type="Pfam" id="PF05577">
    <property type="entry name" value="Peptidase_S28"/>
    <property type="match status" value="1"/>
</dbReference>
<gene>
    <name evidence="9" type="ORF">MVES_001728</name>
</gene>
<dbReference type="EMBL" id="KZ454989">
    <property type="protein sequence ID" value="PKI84515.1"/>
    <property type="molecule type" value="Genomic_DNA"/>
</dbReference>
<keyword evidence="2" id="KW-0645">Protease</keyword>
<keyword evidence="3 8" id="KW-0732">Signal</keyword>
<proteinExistence type="inferred from homology"/>
<protein>
    <submittedName>
        <fullName evidence="9">Uncharacterized protein</fullName>
    </submittedName>
</protein>
<organism evidence="9 10">
    <name type="scientific">Malassezia vespertilionis</name>
    <dbReference type="NCBI Taxonomy" id="2020962"/>
    <lineage>
        <taxon>Eukaryota</taxon>
        <taxon>Fungi</taxon>
        <taxon>Dikarya</taxon>
        <taxon>Basidiomycota</taxon>
        <taxon>Ustilaginomycotina</taxon>
        <taxon>Malasseziomycetes</taxon>
        <taxon>Malasseziales</taxon>
        <taxon>Malasseziaceae</taxon>
        <taxon>Malassezia</taxon>
    </lineage>
</organism>
<comment type="catalytic activity">
    <reaction evidence="6">
        <text>a diacylglycerol + H2O = a monoacylglycerol + a fatty acid + H(+)</text>
        <dbReference type="Rhea" id="RHEA:32731"/>
        <dbReference type="ChEBI" id="CHEBI:15377"/>
        <dbReference type="ChEBI" id="CHEBI:15378"/>
        <dbReference type="ChEBI" id="CHEBI:17408"/>
        <dbReference type="ChEBI" id="CHEBI:18035"/>
        <dbReference type="ChEBI" id="CHEBI:28868"/>
    </reaction>
</comment>
<evidence type="ECO:0000256" key="6">
    <source>
        <dbReference type="ARBA" id="ARBA00047591"/>
    </source>
</evidence>
<dbReference type="GO" id="GO:0070008">
    <property type="term" value="F:serine-type exopeptidase activity"/>
    <property type="evidence" value="ECO:0007669"/>
    <property type="project" value="InterPro"/>
</dbReference>
<accession>A0A2N1JD81</accession>
<dbReference type="GO" id="GO:0008239">
    <property type="term" value="F:dipeptidyl-peptidase activity"/>
    <property type="evidence" value="ECO:0007669"/>
    <property type="project" value="TreeGrafter"/>
</dbReference>
<dbReference type="GO" id="GO:0006508">
    <property type="term" value="P:proteolysis"/>
    <property type="evidence" value="ECO:0007669"/>
    <property type="project" value="UniProtKB-KW"/>
</dbReference>
<dbReference type="PANTHER" id="PTHR11010:SF117">
    <property type="entry name" value="SERINE PROTEASE 16"/>
    <property type="match status" value="1"/>
</dbReference>
<evidence type="ECO:0000256" key="5">
    <source>
        <dbReference type="ARBA" id="ARBA00023180"/>
    </source>
</evidence>
<dbReference type="SUPFAM" id="SSF53474">
    <property type="entry name" value="alpha/beta-Hydrolases"/>
    <property type="match status" value="1"/>
</dbReference>
<dbReference type="PANTHER" id="PTHR11010">
    <property type="entry name" value="PROTEASE S28 PRO-X CARBOXYPEPTIDASE-RELATED"/>
    <property type="match status" value="1"/>
</dbReference>
<keyword evidence="4" id="KW-0378">Hydrolase</keyword>
<name>A0A2N1JD81_9BASI</name>
<dbReference type="AlphaFoldDB" id="A0A2N1JD81"/>
<dbReference type="InterPro" id="IPR008758">
    <property type="entry name" value="Peptidase_S28"/>
</dbReference>
<evidence type="ECO:0000313" key="10">
    <source>
        <dbReference type="Proteomes" id="UP000232875"/>
    </source>
</evidence>
<reference evidence="9 10" key="1">
    <citation type="submission" date="2017-10" db="EMBL/GenBank/DDBJ databases">
        <title>A novel species of cold-tolerant Malassezia isolated from bats.</title>
        <authorList>
            <person name="Lorch J.M."/>
            <person name="Palmer J.M."/>
            <person name="Vanderwolf K.J."/>
            <person name="Schmidt K.Z."/>
            <person name="Verant M.L."/>
            <person name="Weller T.J."/>
            <person name="Blehert D.S."/>
        </authorList>
    </citation>
    <scope>NUCLEOTIDE SEQUENCE [LARGE SCALE GENOMIC DNA]</scope>
    <source>
        <strain evidence="9 10">NWHC:44797-103</strain>
    </source>
</reference>
<feature type="signal peptide" evidence="8">
    <location>
        <begin position="1"/>
        <end position="18"/>
    </location>
</feature>
<comment type="similarity">
    <text evidence="1">Belongs to the peptidase S28 family.</text>
</comment>
<evidence type="ECO:0000256" key="7">
    <source>
        <dbReference type="ARBA" id="ARBA00048461"/>
    </source>
</evidence>